<feature type="region of interest" description="Disordered" evidence="1">
    <location>
        <begin position="138"/>
        <end position="159"/>
    </location>
</feature>
<keyword evidence="3" id="KW-1185">Reference proteome</keyword>
<evidence type="ECO:0000313" key="2">
    <source>
        <dbReference type="EMBL" id="KAL0573186.1"/>
    </source>
</evidence>
<sequence length="418" mass="45792">MKTLKTLFTKRSTAPLILDPLDETRPGRPLPNLPPELWVIIIRESAGSLDYGHERPHTQEYLADSSSTGIPLLSRSEYLASISQKLSCSLVSKRWNAYTAEVLYEYIWLSRARQAKALALTLLCQVCASPIVHPSTYLTHSHSSSPRTPSPAKSNQSGRHIRVLHLETPTLDKCDPLDIRVILDYAPNLLVFCDFKSIRRNLVEEIRDPRGSVEGLLKALGAARTNGEPSLLRHLVWTCYESDLIRMSSLVVSSIVEHLEFLELDFSAIEGAGGWAGAGMFGMTMGMTTMTTTTENSFLGSVSTTTTISRSSGECPEPRSANDSKAGMVIAGVSYPVLKGLKITLPEQTFALLSSWDMPQLRSLTVALTPSSPDSSPSFTLPSHTLAPTQSPFHTFFQIHGHKLLTLELSSSITPTLG</sequence>
<feature type="non-terminal residue" evidence="2">
    <location>
        <position position="418"/>
    </location>
</feature>
<organism evidence="2 3">
    <name type="scientific">Marasmius crinis-equi</name>
    <dbReference type="NCBI Taxonomy" id="585013"/>
    <lineage>
        <taxon>Eukaryota</taxon>
        <taxon>Fungi</taxon>
        <taxon>Dikarya</taxon>
        <taxon>Basidiomycota</taxon>
        <taxon>Agaricomycotina</taxon>
        <taxon>Agaricomycetes</taxon>
        <taxon>Agaricomycetidae</taxon>
        <taxon>Agaricales</taxon>
        <taxon>Marasmiineae</taxon>
        <taxon>Marasmiaceae</taxon>
        <taxon>Marasmius</taxon>
    </lineage>
</organism>
<evidence type="ECO:0000256" key="1">
    <source>
        <dbReference type="SAM" id="MobiDB-lite"/>
    </source>
</evidence>
<evidence type="ECO:0008006" key="4">
    <source>
        <dbReference type="Google" id="ProtNLM"/>
    </source>
</evidence>
<accession>A0ABR3FCZ5</accession>
<protein>
    <recommendedName>
        <fullName evidence="4">F-box domain-containing protein</fullName>
    </recommendedName>
</protein>
<gene>
    <name evidence="2" type="ORF">V5O48_008770</name>
</gene>
<evidence type="ECO:0000313" key="3">
    <source>
        <dbReference type="Proteomes" id="UP001465976"/>
    </source>
</evidence>
<dbReference type="EMBL" id="JBAHYK010000532">
    <property type="protein sequence ID" value="KAL0573186.1"/>
    <property type="molecule type" value="Genomic_DNA"/>
</dbReference>
<dbReference type="Proteomes" id="UP001465976">
    <property type="component" value="Unassembled WGS sequence"/>
</dbReference>
<proteinExistence type="predicted"/>
<comment type="caution">
    <text evidence="2">The sequence shown here is derived from an EMBL/GenBank/DDBJ whole genome shotgun (WGS) entry which is preliminary data.</text>
</comment>
<reference evidence="2 3" key="1">
    <citation type="submission" date="2024-02" db="EMBL/GenBank/DDBJ databases">
        <title>A draft genome for the cacao thread blight pathogen Marasmius crinis-equi.</title>
        <authorList>
            <person name="Cohen S.P."/>
            <person name="Baruah I.K."/>
            <person name="Amoako-Attah I."/>
            <person name="Bukari Y."/>
            <person name="Meinhardt L.W."/>
            <person name="Bailey B.A."/>
        </authorList>
    </citation>
    <scope>NUCLEOTIDE SEQUENCE [LARGE SCALE GENOMIC DNA]</scope>
    <source>
        <strain evidence="2 3">GH-76</strain>
    </source>
</reference>
<feature type="compositionally biased region" description="Low complexity" evidence="1">
    <location>
        <begin position="139"/>
        <end position="151"/>
    </location>
</feature>
<name>A0ABR3FCZ5_9AGAR</name>